<evidence type="ECO:0000256" key="2">
    <source>
        <dbReference type="ARBA" id="ARBA00022803"/>
    </source>
</evidence>
<dbReference type="PROSITE" id="PS50005">
    <property type="entry name" value="TPR"/>
    <property type="match status" value="2"/>
</dbReference>
<evidence type="ECO:0000313" key="6">
    <source>
        <dbReference type="Proteomes" id="UP001151518"/>
    </source>
</evidence>
<feature type="repeat" description="TPR" evidence="3">
    <location>
        <begin position="640"/>
        <end position="673"/>
    </location>
</feature>
<protein>
    <recommendedName>
        <fullName evidence="7">TPR-like protein</fullName>
    </recommendedName>
</protein>
<dbReference type="Proteomes" id="UP001151518">
    <property type="component" value="Unassembled WGS sequence"/>
</dbReference>
<evidence type="ECO:0000313" key="5">
    <source>
        <dbReference type="EMBL" id="KAJ2670722.1"/>
    </source>
</evidence>
<keyword evidence="1" id="KW-0677">Repeat</keyword>
<gene>
    <name evidence="5" type="ORF">GGI25_005744</name>
</gene>
<sequence length="985" mass="111428">MAQTKAQLSQIEIQVILGQLLNSASQPNISNSALAESLINGEYETVLKSDTAKAIFGTDLDSPSADAVCANSSVSPFDIDFSANDIKPYINVLVSKYVQENGDQAWKHVTWIGVACLYAFIQTNWTGPELMLDPAALLPKPLAAKFSENYIAAAGPIDSSESPSKHEIGRRQQIGRVYLGAKQSNARSELDRAVLRLLEYDGEEAYSLTPRPLYLYLARLLLIDIPASNDQMASKRDEIIPSAHWLAGRLLLIQQTMLDYPSQTLLDELLNEYKKVSFYLPESPASQQTLKGNTISDDSTQAVPAIDAEMPSLSCNMEDEPVNDTDASKEAAWQELSPSVRNLWTRYLIEVGMVYSRHYMPFDSKNYFSHAQAASGLQWEMTGAKGKRTKFQQFDITQLVLLAKSSLRANIQDSAVPENFDLNDDTLLERIKFTNPSAEIKEQGQLQIIDQCILLAFCLNVRNENPAHGLTSEQMMPFVTRVLEQPSNWSVYTMGLLLRSQLEAEHTRTAQRAVLQLQELVDQISHPLPGTQEAGVAERLSYFSALSLPSQWELERQLADRFMSLGIVRSSLDIYERLELWDEVVSCYVTLGQSEVAERIIRKQLEEQPDRPKLWCVLGNLKNDPEHWRHAWEISGQRFARAMRSLGSYHYKKGEYKEAIECYQNALNLNPLFESSWYMLGCAAMTVKEWDIAAPAFRRVISIENDNGEAYNNLASVYLKMGEQYKERAWHVLREAVKHKRDSWQVWDNFMTISLNLGRISSAIHAMERIIELRSDSVGADAVDLPSLRRIINFIVRGQIADGPSAKDAAHKQEEYDRYMKHLLVNTIETRITNSAQLWRAMADYWFWTKDYRHCLDCYIKAYRCLSQRPEITYALPVFNDAAEAALELVSMYENVGDKVQQVLRVPTTSDEHTDQELPGRESDNSGVGADSERKIAAVAEPVCADWRHQAKMVLRGLVGKGKESFEGTPNYIRLAEALKELRQA</sequence>
<comment type="caution">
    <text evidence="5">The sequence shown here is derived from an EMBL/GenBank/DDBJ whole genome shotgun (WGS) entry which is preliminary data.</text>
</comment>
<feature type="region of interest" description="Disordered" evidence="4">
    <location>
        <begin position="909"/>
        <end position="931"/>
    </location>
</feature>
<dbReference type="InterPro" id="IPR044244">
    <property type="entry name" value="TTC27/Emw1"/>
</dbReference>
<feature type="compositionally biased region" description="Basic and acidic residues" evidence="4">
    <location>
        <begin position="910"/>
        <end position="924"/>
    </location>
</feature>
<keyword evidence="2 3" id="KW-0802">TPR repeat</keyword>
<proteinExistence type="predicted"/>
<dbReference type="PANTHER" id="PTHR16193:SF0">
    <property type="entry name" value="TETRATRICOPEPTIDE REPEAT PROTEIN 27"/>
    <property type="match status" value="1"/>
</dbReference>
<dbReference type="EMBL" id="JANBTW010000117">
    <property type="protein sequence ID" value="KAJ2670722.1"/>
    <property type="molecule type" value="Genomic_DNA"/>
</dbReference>
<dbReference type="PANTHER" id="PTHR16193">
    <property type="entry name" value="TETRATRICOPEPTIDE REPEAT PROTEIN 27"/>
    <property type="match status" value="1"/>
</dbReference>
<evidence type="ECO:0000256" key="3">
    <source>
        <dbReference type="PROSITE-ProRule" id="PRU00339"/>
    </source>
</evidence>
<dbReference type="SMART" id="SM00028">
    <property type="entry name" value="TPR"/>
    <property type="match status" value="4"/>
</dbReference>
<accession>A0A9W8G233</accession>
<dbReference type="SUPFAM" id="SSF48452">
    <property type="entry name" value="TPR-like"/>
    <property type="match status" value="1"/>
</dbReference>
<dbReference type="AlphaFoldDB" id="A0A9W8G233"/>
<dbReference type="Pfam" id="PF13414">
    <property type="entry name" value="TPR_11"/>
    <property type="match status" value="1"/>
</dbReference>
<dbReference type="PROSITE" id="PS50293">
    <property type="entry name" value="TPR_REGION"/>
    <property type="match status" value="1"/>
</dbReference>
<feature type="repeat" description="TPR" evidence="3">
    <location>
        <begin position="674"/>
        <end position="707"/>
    </location>
</feature>
<evidence type="ECO:0008006" key="7">
    <source>
        <dbReference type="Google" id="ProtNLM"/>
    </source>
</evidence>
<dbReference type="InterPro" id="IPR011990">
    <property type="entry name" value="TPR-like_helical_dom_sf"/>
</dbReference>
<name>A0A9W8G233_9FUNG</name>
<evidence type="ECO:0000256" key="4">
    <source>
        <dbReference type="SAM" id="MobiDB-lite"/>
    </source>
</evidence>
<dbReference type="Gene3D" id="1.25.40.10">
    <property type="entry name" value="Tetratricopeptide repeat domain"/>
    <property type="match status" value="1"/>
</dbReference>
<organism evidence="5 6">
    <name type="scientific">Coemansia spiralis</name>
    <dbReference type="NCBI Taxonomy" id="417178"/>
    <lineage>
        <taxon>Eukaryota</taxon>
        <taxon>Fungi</taxon>
        <taxon>Fungi incertae sedis</taxon>
        <taxon>Zoopagomycota</taxon>
        <taxon>Kickxellomycotina</taxon>
        <taxon>Kickxellomycetes</taxon>
        <taxon>Kickxellales</taxon>
        <taxon>Kickxellaceae</taxon>
        <taxon>Coemansia</taxon>
    </lineage>
</organism>
<reference evidence="5" key="1">
    <citation type="submission" date="2022-07" db="EMBL/GenBank/DDBJ databases">
        <title>Phylogenomic reconstructions and comparative analyses of Kickxellomycotina fungi.</title>
        <authorList>
            <person name="Reynolds N.K."/>
            <person name="Stajich J.E."/>
            <person name="Barry K."/>
            <person name="Grigoriev I.V."/>
            <person name="Crous P."/>
            <person name="Smith M.E."/>
        </authorList>
    </citation>
    <scope>NUCLEOTIDE SEQUENCE</scope>
    <source>
        <strain evidence="5">NRRL 3115</strain>
    </source>
</reference>
<dbReference type="OrthoDB" id="1936594at2759"/>
<evidence type="ECO:0000256" key="1">
    <source>
        <dbReference type="ARBA" id="ARBA00022737"/>
    </source>
</evidence>
<dbReference type="InterPro" id="IPR019734">
    <property type="entry name" value="TPR_rpt"/>
</dbReference>